<name>A0AAV5S6K1_9BILA</name>
<proteinExistence type="predicted"/>
<evidence type="ECO:0000256" key="1">
    <source>
        <dbReference type="SAM" id="MobiDB-lite"/>
    </source>
</evidence>
<protein>
    <submittedName>
        <fullName evidence="2">Uncharacterized protein</fullName>
    </submittedName>
</protein>
<organism evidence="2 3">
    <name type="scientific">Pristionchus entomophagus</name>
    <dbReference type="NCBI Taxonomy" id="358040"/>
    <lineage>
        <taxon>Eukaryota</taxon>
        <taxon>Metazoa</taxon>
        <taxon>Ecdysozoa</taxon>
        <taxon>Nematoda</taxon>
        <taxon>Chromadorea</taxon>
        <taxon>Rhabditida</taxon>
        <taxon>Rhabditina</taxon>
        <taxon>Diplogasteromorpha</taxon>
        <taxon>Diplogasteroidea</taxon>
        <taxon>Neodiplogasteridae</taxon>
        <taxon>Pristionchus</taxon>
    </lineage>
</organism>
<keyword evidence="3" id="KW-1185">Reference proteome</keyword>
<feature type="non-terminal residue" evidence="2">
    <location>
        <position position="1"/>
    </location>
</feature>
<evidence type="ECO:0000313" key="3">
    <source>
        <dbReference type="Proteomes" id="UP001432027"/>
    </source>
</evidence>
<dbReference type="AlphaFoldDB" id="A0AAV5S6K1"/>
<sequence length="162" mass="17838">HALLLHEQVPAREDEMIARVHLHSLPSFLRYSIVEGIFSPVSSTYVHKPLAPDEHRLNILDKIFAEIIKSARTRGLIQLKAAPFPSSSTSSPATSNSSPSAQAGEFTVAPPPTRLRKHEVAILPYSFFLNSCPLCDTSVFSLNCAFSNLDSHIVNCEFFSCS</sequence>
<reference evidence="2" key="1">
    <citation type="submission" date="2023-10" db="EMBL/GenBank/DDBJ databases">
        <title>Genome assembly of Pristionchus species.</title>
        <authorList>
            <person name="Yoshida K."/>
            <person name="Sommer R.J."/>
        </authorList>
    </citation>
    <scope>NUCLEOTIDE SEQUENCE</scope>
    <source>
        <strain evidence="2">RS0144</strain>
    </source>
</reference>
<dbReference type="Proteomes" id="UP001432027">
    <property type="component" value="Unassembled WGS sequence"/>
</dbReference>
<accession>A0AAV5S6K1</accession>
<feature type="compositionally biased region" description="Low complexity" evidence="1">
    <location>
        <begin position="83"/>
        <end position="101"/>
    </location>
</feature>
<comment type="caution">
    <text evidence="2">The sequence shown here is derived from an EMBL/GenBank/DDBJ whole genome shotgun (WGS) entry which is preliminary data.</text>
</comment>
<feature type="region of interest" description="Disordered" evidence="1">
    <location>
        <begin position="83"/>
        <end position="109"/>
    </location>
</feature>
<gene>
    <name evidence="2" type="ORF">PENTCL1PPCAC_606</name>
</gene>
<evidence type="ECO:0000313" key="2">
    <source>
        <dbReference type="EMBL" id="GMS78431.1"/>
    </source>
</evidence>
<dbReference type="EMBL" id="BTSX01000001">
    <property type="protein sequence ID" value="GMS78431.1"/>
    <property type="molecule type" value="Genomic_DNA"/>
</dbReference>